<dbReference type="SUPFAM" id="SSF53335">
    <property type="entry name" value="S-adenosyl-L-methionine-dependent methyltransferases"/>
    <property type="match status" value="1"/>
</dbReference>
<evidence type="ECO:0000313" key="2">
    <source>
        <dbReference type="EMBL" id="MBO2450681.1"/>
    </source>
</evidence>
<sequence>MATLRKRALNGLRAFGLQITDIGPGAALLSRRGRRHSLQRLPGSTVIVTKKNEPRKHAYEFQKKLHYYLAAEHIAWILRKYKVNCVIDVGANAGQYGAGLRRAGYKGRIASFEPVPEHAVKLAEAAGNDPEWQVHPFALGREEGTVEMNVVPGFGHLSSMLEPSDFGARTFNDLNELEVAEVPVRRLDTVLDEVLDGIADPRPYLKLDTQGFDLEVFAGAGDHIKEFAGMQSEVALLPIYDGMPGMTEAIGTYQDAGFEVSGMFPVSREPATGRVIEYDCVLVRPETLV</sequence>
<dbReference type="RefSeq" id="WP_208258572.1">
    <property type="nucleotide sequence ID" value="NZ_JAGEOJ010000011.1"/>
</dbReference>
<keyword evidence="2" id="KW-0489">Methyltransferase</keyword>
<comment type="caution">
    <text evidence="2">The sequence shown here is derived from an EMBL/GenBank/DDBJ whole genome shotgun (WGS) entry which is preliminary data.</text>
</comment>
<feature type="domain" description="Methyltransferase FkbM" evidence="1">
    <location>
        <begin position="88"/>
        <end position="227"/>
    </location>
</feature>
<reference evidence="2" key="1">
    <citation type="submission" date="2021-03" db="EMBL/GenBank/DDBJ databases">
        <authorList>
            <person name="Kanchanasin P."/>
            <person name="Saeng-In P."/>
            <person name="Phongsopitanun W."/>
            <person name="Yuki M."/>
            <person name="Kudo T."/>
            <person name="Ohkuma M."/>
            <person name="Tanasupawat S."/>
        </authorList>
    </citation>
    <scope>NUCLEOTIDE SEQUENCE</scope>
    <source>
        <strain evidence="2">GKU 128</strain>
    </source>
</reference>
<dbReference type="InterPro" id="IPR053188">
    <property type="entry name" value="FkbM_Methyltransferase"/>
</dbReference>
<dbReference type="NCBIfam" id="TIGR01444">
    <property type="entry name" value="fkbM_fam"/>
    <property type="match status" value="1"/>
</dbReference>
<dbReference type="AlphaFoldDB" id="A0A939T366"/>
<dbReference type="Gene3D" id="3.40.50.150">
    <property type="entry name" value="Vaccinia Virus protein VP39"/>
    <property type="match status" value="1"/>
</dbReference>
<name>A0A939T366_9ACTN</name>
<protein>
    <submittedName>
        <fullName evidence="2">FkbM family methyltransferase</fullName>
    </submittedName>
</protein>
<organism evidence="2 3">
    <name type="scientific">Actinomadura barringtoniae</name>
    <dbReference type="NCBI Taxonomy" id="1427535"/>
    <lineage>
        <taxon>Bacteria</taxon>
        <taxon>Bacillati</taxon>
        <taxon>Actinomycetota</taxon>
        <taxon>Actinomycetes</taxon>
        <taxon>Streptosporangiales</taxon>
        <taxon>Thermomonosporaceae</taxon>
        <taxon>Actinomadura</taxon>
    </lineage>
</organism>
<dbReference type="Proteomes" id="UP000669179">
    <property type="component" value="Unassembled WGS sequence"/>
</dbReference>
<dbReference type="Pfam" id="PF05050">
    <property type="entry name" value="Methyltransf_21"/>
    <property type="match status" value="1"/>
</dbReference>
<dbReference type="EMBL" id="JAGEOJ010000011">
    <property type="protein sequence ID" value="MBO2450681.1"/>
    <property type="molecule type" value="Genomic_DNA"/>
</dbReference>
<dbReference type="PANTHER" id="PTHR36973">
    <property type="entry name" value="SLL1456 PROTEIN-RELATED"/>
    <property type="match status" value="1"/>
</dbReference>
<dbReference type="PANTHER" id="PTHR36973:SF4">
    <property type="entry name" value="NODULATION PROTEIN"/>
    <property type="match status" value="1"/>
</dbReference>
<dbReference type="InterPro" id="IPR006342">
    <property type="entry name" value="FkbM_mtfrase"/>
</dbReference>
<evidence type="ECO:0000259" key="1">
    <source>
        <dbReference type="Pfam" id="PF05050"/>
    </source>
</evidence>
<evidence type="ECO:0000313" key="3">
    <source>
        <dbReference type="Proteomes" id="UP000669179"/>
    </source>
</evidence>
<dbReference type="InterPro" id="IPR029063">
    <property type="entry name" value="SAM-dependent_MTases_sf"/>
</dbReference>
<keyword evidence="2" id="KW-0808">Transferase</keyword>
<keyword evidence="3" id="KW-1185">Reference proteome</keyword>
<dbReference type="GO" id="GO:0008171">
    <property type="term" value="F:O-methyltransferase activity"/>
    <property type="evidence" value="ECO:0007669"/>
    <property type="project" value="TreeGrafter"/>
</dbReference>
<proteinExistence type="predicted"/>
<dbReference type="GO" id="GO:0032259">
    <property type="term" value="P:methylation"/>
    <property type="evidence" value="ECO:0007669"/>
    <property type="project" value="UniProtKB-KW"/>
</dbReference>
<accession>A0A939T366</accession>
<gene>
    <name evidence="2" type="ORF">J4573_26495</name>
</gene>